<dbReference type="Proteomes" id="UP000252893">
    <property type="component" value="Unassembled WGS sequence"/>
</dbReference>
<protein>
    <submittedName>
        <fullName evidence="1">Uncharacterized protein</fullName>
    </submittedName>
</protein>
<dbReference type="EMBL" id="QNRH01000013">
    <property type="protein sequence ID" value="RBO90469.1"/>
    <property type="molecule type" value="Genomic_DNA"/>
</dbReference>
<name>A0A366DLV6_9HYPH</name>
<comment type="caution">
    <text evidence="1">The sequence shown here is derived from an EMBL/GenBank/DDBJ whole genome shotgun (WGS) entry which is preliminary data.</text>
</comment>
<dbReference type="RefSeq" id="WP_113946223.1">
    <property type="nucleotide sequence ID" value="NZ_JBHEEG010000005.1"/>
</dbReference>
<evidence type="ECO:0000313" key="1">
    <source>
        <dbReference type="EMBL" id="RBO90469.1"/>
    </source>
</evidence>
<reference evidence="1 2" key="1">
    <citation type="submission" date="2018-06" db="EMBL/GenBank/DDBJ databases">
        <title>Genomic Encyclopedia of Type Strains, Phase IV (KMG-IV): sequencing the most valuable type-strain genomes for metagenomic binning, comparative biology and taxonomic classification.</title>
        <authorList>
            <person name="Goeker M."/>
        </authorList>
    </citation>
    <scope>NUCLEOTIDE SEQUENCE [LARGE SCALE GENOMIC DNA]</scope>
    <source>
        <strain evidence="1 2">DSM 25619</strain>
    </source>
</reference>
<keyword evidence="2" id="KW-1185">Reference proteome</keyword>
<dbReference type="OrthoDB" id="8420340at2"/>
<gene>
    <name evidence="1" type="ORF">DFR47_11330</name>
</gene>
<proteinExistence type="predicted"/>
<sequence length="262" mass="29550">MTVNKRLIDRLRLVREQAAAEPKAGVLPLVAFYGRDPASEETRTKMYDMVSRAMAADVIIAPPLAQQNNYLYLDMQDAITILNAKASPIEFLVSNGEMELGEDEDGMGGVRFHTAIRFRDLVNGAQIKGLKSANLDGVGGGGSAPIDIMAYQVDCRKILRRLREIVREEWVYRMLEAVVVMDEWLDLWPEGRSSDKRGVKRKQRLKTIIALHYGLDIAAKALGYMNEEAFIQRWHQGPPVIPQSVRHHMRDPRVANQLALLT</sequence>
<organism evidence="1 2">
    <name type="scientific">Pseudochrobactrum asaccharolyticum</name>
    <dbReference type="NCBI Taxonomy" id="354351"/>
    <lineage>
        <taxon>Bacteria</taxon>
        <taxon>Pseudomonadati</taxon>
        <taxon>Pseudomonadota</taxon>
        <taxon>Alphaproteobacteria</taxon>
        <taxon>Hyphomicrobiales</taxon>
        <taxon>Brucellaceae</taxon>
        <taxon>Pseudochrobactrum</taxon>
    </lineage>
</organism>
<evidence type="ECO:0000313" key="2">
    <source>
        <dbReference type="Proteomes" id="UP000252893"/>
    </source>
</evidence>
<dbReference type="AlphaFoldDB" id="A0A366DLV6"/>
<accession>A0A366DLV6</accession>